<proteinExistence type="predicted"/>
<evidence type="ECO:0000313" key="4">
    <source>
        <dbReference type="Proteomes" id="UP000094527"/>
    </source>
</evidence>
<dbReference type="SUPFAM" id="SSF81383">
    <property type="entry name" value="F-box domain"/>
    <property type="match status" value="1"/>
</dbReference>
<dbReference type="Proteomes" id="UP000094527">
    <property type="component" value="Unassembled WGS sequence"/>
</dbReference>
<dbReference type="OrthoDB" id="199913at2759"/>
<feature type="domain" description="FIST C-domain" evidence="2">
    <location>
        <begin position="394"/>
        <end position="444"/>
    </location>
</feature>
<dbReference type="OMA" id="MFACNGR"/>
<dbReference type="PANTHER" id="PTHR14939:SF5">
    <property type="entry name" value="F-BOX ONLY PROTEIN 22"/>
    <property type="match status" value="1"/>
</dbReference>
<evidence type="ECO:0000256" key="1">
    <source>
        <dbReference type="SAM" id="MobiDB-lite"/>
    </source>
</evidence>
<dbReference type="InterPro" id="IPR036047">
    <property type="entry name" value="F-box-like_dom_sf"/>
</dbReference>
<dbReference type="InterPro" id="IPR019494">
    <property type="entry name" value="FIST_C"/>
</dbReference>
<gene>
    <name evidence="3" type="ORF">Ocin01_01974</name>
</gene>
<organism evidence="3 4">
    <name type="scientific">Orchesella cincta</name>
    <name type="common">Springtail</name>
    <name type="synonym">Podura cincta</name>
    <dbReference type="NCBI Taxonomy" id="48709"/>
    <lineage>
        <taxon>Eukaryota</taxon>
        <taxon>Metazoa</taxon>
        <taxon>Ecdysozoa</taxon>
        <taxon>Arthropoda</taxon>
        <taxon>Hexapoda</taxon>
        <taxon>Collembola</taxon>
        <taxon>Entomobryomorpha</taxon>
        <taxon>Entomobryoidea</taxon>
        <taxon>Orchesellidae</taxon>
        <taxon>Orchesellinae</taxon>
        <taxon>Orchesella</taxon>
    </lineage>
</organism>
<dbReference type="AlphaFoldDB" id="A0A1D2NHE8"/>
<dbReference type="Pfam" id="PF10442">
    <property type="entry name" value="FIST_C"/>
    <property type="match status" value="1"/>
</dbReference>
<dbReference type="PANTHER" id="PTHR14939">
    <property type="entry name" value="F-BOX ONLY PROTEIN 22"/>
    <property type="match status" value="1"/>
</dbReference>
<feature type="region of interest" description="Disordered" evidence="1">
    <location>
        <begin position="1"/>
        <end position="38"/>
    </location>
</feature>
<keyword evidence="4" id="KW-1185">Reference proteome</keyword>
<feature type="compositionally biased region" description="Polar residues" evidence="1">
    <location>
        <begin position="19"/>
        <end position="29"/>
    </location>
</feature>
<evidence type="ECO:0000259" key="2">
    <source>
        <dbReference type="Pfam" id="PF10442"/>
    </source>
</evidence>
<comment type="caution">
    <text evidence="3">The sequence shown here is derived from an EMBL/GenBank/DDBJ whole genome shotgun (WGS) entry which is preliminary data.</text>
</comment>
<dbReference type="GO" id="GO:0000209">
    <property type="term" value="P:protein polyubiquitination"/>
    <property type="evidence" value="ECO:0007669"/>
    <property type="project" value="TreeGrafter"/>
</dbReference>
<protein>
    <submittedName>
        <fullName evidence="3">F-box only protein 22</fullName>
    </submittedName>
</protein>
<name>A0A1D2NHE8_ORCCI</name>
<dbReference type="STRING" id="48709.A0A1D2NHE8"/>
<dbReference type="GO" id="GO:0032436">
    <property type="term" value="P:positive regulation of proteasomal ubiquitin-dependent protein catabolic process"/>
    <property type="evidence" value="ECO:0007669"/>
    <property type="project" value="TreeGrafter"/>
</dbReference>
<evidence type="ECO:0000313" key="3">
    <source>
        <dbReference type="EMBL" id="ODN04693.1"/>
    </source>
</evidence>
<sequence length="484" mass="54104">METIEESDQLMSRSQSSSNETCSEESPTSEGRKRPKVIKDEDMIKANIEVDDNNSSDSSEVCDALAPVFVSQYHVVKHIFEYLRLVDVLQTALVNKQWAEIGQRVRKQRKNLPFTVLYHPYIPEHKLAFEYFNGFEVSEEAQQLIRSESRGRQPVKSWKNPALPVEAGLLVRKVFLGAYDESQLMIAFGTSAFDKSLTAANNRREDELKERMELIFGDIQNHVPCISSFSCGLVVTLPDICKALEMENNTFPCLSCLAIPKVQGLQVKMFNVTHKQNKKLKGRVRTEEIRDILGIEKEKEDKLKGIVLLQKVTYRTAPLIAAILHYIRTKPNVALGGGIHESVLLTGTPDDNVLAGGMLIYGEDNVRVSSIALQETKISTNNQSKIDQLKASMIPDGRSFAIMFACNGRGVGMHGRPNVEADLFNAHFPTTPLVGAFTLGEFCNEVISTGTNAPVEPPKRIDFAYTTVFVMVSYKHISETQDSK</sequence>
<accession>A0A1D2NHE8</accession>
<feature type="compositionally biased region" description="Low complexity" evidence="1">
    <location>
        <begin position="9"/>
        <end position="18"/>
    </location>
</feature>
<dbReference type="EMBL" id="LJIJ01000037">
    <property type="protein sequence ID" value="ODN04693.1"/>
    <property type="molecule type" value="Genomic_DNA"/>
</dbReference>
<reference evidence="3 4" key="1">
    <citation type="journal article" date="2016" name="Genome Biol. Evol.">
        <title>Gene Family Evolution Reflects Adaptation to Soil Environmental Stressors in the Genome of the Collembolan Orchesella cincta.</title>
        <authorList>
            <person name="Faddeeva-Vakhrusheva A."/>
            <person name="Derks M.F."/>
            <person name="Anvar S.Y."/>
            <person name="Agamennone V."/>
            <person name="Suring W."/>
            <person name="Smit S."/>
            <person name="van Straalen N.M."/>
            <person name="Roelofs D."/>
        </authorList>
    </citation>
    <scope>NUCLEOTIDE SEQUENCE [LARGE SCALE GENOMIC DNA]</scope>
    <source>
        <tissue evidence="3">Mixed pool</tissue>
    </source>
</reference>